<dbReference type="Pfam" id="PF13414">
    <property type="entry name" value="TPR_11"/>
    <property type="match status" value="1"/>
</dbReference>
<evidence type="ECO:0000313" key="4">
    <source>
        <dbReference type="Proteomes" id="UP000839052"/>
    </source>
</evidence>
<reference evidence="3 4" key="1">
    <citation type="submission" date="2021-10" db="EMBL/GenBank/DDBJ databases">
        <authorList>
            <person name="Koch H."/>
        </authorList>
    </citation>
    <scope>NUCLEOTIDE SEQUENCE [LARGE SCALE GENOMIC DNA]</scope>
    <source>
        <strain evidence="3">6680</strain>
    </source>
</reference>
<keyword evidence="1" id="KW-0802">TPR repeat</keyword>
<dbReference type="Pfam" id="PF13432">
    <property type="entry name" value="TPR_16"/>
    <property type="match status" value="2"/>
</dbReference>
<dbReference type="RefSeq" id="WP_239797245.1">
    <property type="nucleotide sequence ID" value="NZ_OU912926.1"/>
</dbReference>
<dbReference type="PROSITE" id="PS50005">
    <property type="entry name" value="TPR"/>
    <property type="match status" value="8"/>
</dbReference>
<feature type="domain" description="Ancillary SecYEG translocon subunit/Cell division coordinator CpoB TPR" evidence="2">
    <location>
        <begin position="621"/>
        <end position="750"/>
    </location>
</feature>
<feature type="repeat" description="TPR" evidence="1">
    <location>
        <begin position="202"/>
        <end position="235"/>
    </location>
</feature>
<dbReference type="InterPro" id="IPR018704">
    <property type="entry name" value="SecYEG/CpoB_TPR"/>
</dbReference>
<dbReference type="Proteomes" id="UP000839052">
    <property type="component" value="Chromosome"/>
</dbReference>
<evidence type="ECO:0000256" key="1">
    <source>
        <dbReference type="PROSITE-ProRule" id="PRU00339"/>
    </source>
</evidence>
<gene>
    <name evidence="3" type="ORF">NTG6680_2221</name>
</gene>
<keyword evidence="4" id="KW-1185">Reference proteome</keyword>
<feature type="repeat" description="TPR" evidence="1">
    <location>
        <begin position="33"/>
        <end position="66"/>
    </location>
</feature>
<name>A0ABM8Z0S5_9PROT</name>
<dbReference type="InterPro" id="IPR019734">
    <property type="entry name" value="TPR_rpt"/>
</dbReference>
<dbReference type="Gene3D" id="1.25.40.10">
    <property type="entry name" value="Tetratricopeptide repeat domain"/>
    <property type="match status" value="5"/>
</dbReference>
<sequence length="927" mass="100834">MPNINRKKITVIIIFGTILFIGGVTACGKTQTSETLVTEAKQYQQKGDNKAAIIQLKNALQKNPDDVEARYLLGTIYNKTGDSQSAEKELRKALSLGMSPAKVFPDLSSALLMQGKFQIVLDEIKQIPGEKESAEISISRGNAYLALGKGQEAKESFEQALKDKPDFPDALIGLARHSIMEKNIDAATRFSEQAVIKNPQNTDVLLFKGDLLRAQGKIELALAAYDQVLKLQPDNNSAHINKAFLEIGTGKFDVAKADIDAARKTSPNNLTIIYAQALLDFRQGKHAAALESLQKVLSAAPEHMPSILLAGAVQLALGSLPQAEQHIKKYLEKDPSNLYARKLMVSTLLKSRRTKDAIDMLSPVLKVAQQDDLQLFALAGESYMQAGDYTKATEYFAKASALAPKAAELHTALGLSKLALGENDRAVAEMETAAALDTKSPKAGVLLVMTHLRLKEYDKALATAKAFEKEQPDNPLAHNLKGAAYLGKKDSAAARASFDKALSIQPTNFPAVISLTQLDLQDKKPEVAKKRLEAILDKDKKNSQIMTALAGLATSQGQIKEATTWLETASKENPDALQPAMLLAAHYLRIGDKQKALTLAQKLQGSNSSNPDVLNTLGQAQFANGDKPAALATYNRLAAMKPDSAPAQFLIAAVYMSMQNQPAASDALKKALSLQPDYLEAQLALASLEADKGNYEQALTIARQIQKKNGKSPVGYELEGNLLMAQKKPDLAVKAYEQAFTISKNGALMVKLHASLGQAGKGKVADTRLSQWLKEHPTDESTRMYQAGIYLADKQNKAAIEQYQFVLQQNSKNIPALNNLAWLYQQEKDPRALEYAEKANQLAPDNPAILDTLGWMLVEQGNTTRGLPLLQKAASVAPEAASIRYHFVLGLVKSGDKAKARKELEQLLATGKTFPQIEEARALLKQL</sequence>
<dbReference type="PROSITE" id="PS51257">
    <property type="entry name" value="PROKAR_LIPOPROTEIN"/>
    <property type="match status" value="1"/>
</dbReference>
<evidence type="ECO:0000313" key="3">
    <source>
        <dbReference type="EMBL" id="CAG9933470.1"/>
    </source>
</evidence>
<evidence type="ECO:0000259" key="2">
    <source>
        <dbReference type="Pfam" id="PF09976"/>
    </source>
</evidence>
<feature type="repeat" description="TPR" evidence="1">
    <location>
        <begin position="373"/>
        <end position="406"/>
    </location>
</feature>
<dbReference type="NCBIfam" id="TIGR02917">
    <property type="entry name" value="PEP_TPR_lipo"/>
    <property type="match status" value="1"/>
</dbReference>
<dbReference type="Pfam" id="PF09976">
    <property type="entry name" value="TPR_21"/>
    <property type="match status" value="1"/>
</dbReference>
<dbReference type="InterPro" id="IPR014266">
    <property type="entry name" value="PEP-CTERM_TPR_PrsT"/>
</dbReference>
<feature type="repeat" description="TPR" evidence="1">
    <location>
        <begin position="611"/>
        <end position="644"/>
    </location>
</feature>
<feature type="repeat" description="TPR" evidence="1">
    <location>
        <begin position="475"/>
        <end position="508"/>
    </location>
</feature>
<dbReference type="Pfam" id="PF14559">
    <property type="entry name" value="TPR_19"/>
    <property type="match status" value="4"/>
</dbReference>
<dbReference type="PANTHER" id="PTHR12558">
    <property type="entry name" value="CELL DIVISION CYCLE 16,23,27"/>
    <property type="match status" value="1"/>
</dbReference>
<feature type="repeat" description="TPR" evidence="1">
    <location>
        <begin position="67"/>
        <end position="100"/>
    </location>
</feature>
<keyword evidence="3" id="KW-0449">Lipoprotein</keyword>
<dbReference type="InterPro" id="IPR011990">
    <property type="entry name" value="TPR-like_helical_dom_sf"/>
</dbReference>
<feature type="repeat" description="TPR" evidence="1">
    <location>
        <begin position="645"/>
        <end position="678"/>
    </location>
</feature>
<accession>A0ABM8Z0S5</accession>
<feature type="repeat" description="TPR" evidence="1">
    <location>
        <begin position="134"/>
        <end position="167"/>
    </location>
</feature>
<organism evidence="3 4">
    <name type="scientific">Candidatus Nitrotoga arctica</name>
    <dbReference type="NCBI Taxonomy" id="453162"/>
    <lineage>
        <taxon>Bacteria</taxon>
        <taxon>Pseudomonadati</taxon>
        <taxon>Pseudomonadota</taxon>
        <taxon>Betaproteobacteria</taxon>
        <taxon>Nitrosomonadales</taxon>
        <taxon>Gallionellaceae</taxon>
        <taxon>Candidatus Nitrotoga</taxon>
    </lineage>
</organism>
<proteinExistence type="predicted"/>
<protein>
    <submittedName>
        <fullName evidence="3">PEP-CTERM system TPR-repeat lipoprotein</fullName>
    </submittedName>
</protein>
<dbReference type="EMBL" id="OU912926">
    <property type="protein sequence ID" value="CAG9933470.1"/>
    <property type="molecule type" value="Genomic_DNA"/>
</dbReference>
<dbReference type="SUPFAM" id="SSF48452">
    <property type="entry name" value="TPR-like"/>
    <property type="match status" value="4"/>
</dbReference>
<dbReference type="PANTHER" id="PTHR12558:SF13">
    <property type="entry name" value="CELL DIVISION CYCLE PROTEIN 27 HOMOLOG"/>
    <property type="match status" value="1"/>
</dbReference>
<dbReference type="SMART" id="SM00028">
    <property type="entry name" value="TPR"/>
    <property type="match status" value="19"/>
</dbReference>